<reference evidence="1" key="1">
    <citation type="journal article" date="2019" name="Science">
        <title>Mutation of a bHLH transcription factor allowed almond domestication.</title>
        <authorList>
            <person name="Sanchez-Perez R."/>
            <person name="Pavan S."/>
            <person name="Mazzeo R."/>
            <person name="Moldovan C."/>
            <person name="Aiese Cigliano R."/>
            <person name="Del Cueto J."/>
            <person name="Ricciardi F."/>
            <person name="Lotti C."/>
            <person name="Ricciardi L."/>
            <person name="Dicenta F."/>
            <person name="Lopez-Marques R.L."/>
            <person name="Lindberg Moller B."/>
        </authorList>
    </citation>
    <scope>NUCLEOTIDE SEQUENCE</scope>
</reference>
<accession>A0A4Y1QYE1</accession>
<dbReference type="GO" id="GO:0016787">
    <property type="term" value="F:hydrolase activity"/>
    <property type="evidence" value="ECO:0007669"/>
    <property type="project" value="UniProtKB-KW"/>
</dbReference>
<gene>
    <name evidence="1" type="ORF">Prudu_005829</name>
</gene>
<organism evidence="1">
    <name type="scientific">Prunus dulcis</name>
    <name type="common">Almond</name>
    <name type="synonym">Amygdalus dulcis</name>
    <dbReference type="NCBI Taxonomy" id="3755"/>
    <lineage>
        <taxon>Eukaryota</taxon>
        <taxon>Viridiplantae</taxon>
        <taxon>Streptophyta</taxon>
        <taxon>Embryophyta</taxon>
        <taxon>Tracheophyta</taxon>
        <taxon>Spermatophyta</taxon>
        <taxon>Magnoliopsida</taxon>
        <taxon>eudicotyledons</taxon>
        <taxon>Gunneridae</taxon>
        <taxon>Pentapetalae</taxon>
        <taxon>rosids</taxon>
        <taxon>fabids</taxon>
        <taxon>Rosales</taxon>
        <taxon>Rosaceae</taxon>
        <taxon>Amygdaloideae</taxon>
        <taxon>Amygdaleae</taxon>
        <taxon>Prunus</taxon>
    </lineage>
</organism>
<dbReference type="EMBL" id="AP019298">
    <property type="protein sequence ID" value="BBG96881.1"/>
    <property type="molecule type" value="Genomic_DNA"/>
</dbReference>
<proteinExistence type="predicted"/>
<dbReference type="AlphaFoldDB" id="A0A4Y1QYE1"/>
<keyword evidence="1" id="KW-0378">Hydrolase</keyword>
<evidence type="ECO:0000313" key="1">
    <source>
        <dbReference type="EMBL" id="BBG96881.1"/>
    </source>
</evidence>
<name>A0A4Y1QYE1_PRUDU</name>
<sequence length="25" mass="2843">MLTPNCGVKVKLIQSRSCHNQLEML</sequence>
<protein>
    <submittedName>
        <fullName evidence="1">Carbon-nitrogen hydrolase family protein</fullName>
    </submittedName>
</protein>